<reference evidence="1" key="1">
    <citation type="submission" date="2020-10" db="EMBL/GenBank/DDBJ databases">
        <title>Genome Sequence of Monilinia vaccinii-corymbosi Sheds Light on Mummy Berry Disease Infection of Blueberry and Mating Type.</title>
        <authorList>
            <person name="Yow A.G."/>
            <person name="Zhang Y."/>
            <person name="Bansal K."/>
            <person name="Eacker S.M."/>
            <person name="Sullivan S."/>
            <person name="Liachko I."/>
            <person name="Cubeta M.A."/>
            <person name="Rollins J.A."/>
            <person name="Ashrafi H."/>
        </authorList>
    </citation>
    <scope>NUCLEOTIDE SEQUENCE</scope>
    <source>
        <strain evidence="1">RL-1</strain>
    </source>
</reference>
<dbReference type="AlphaFoldDB" id="A0A8A3PMJ7"/>
<evidence type="ECO:0000313" key="1">
    <source>
        <dbReference type="EMBL" id="QSZ36360.1"/>
    </source>
</evidence>
<proteinExistence type="predicted"/>
<dbReference type="EMBL" id="CP063411">
    <property type="protein sequence ID" value="QSZ36360.1"/>
    <property type="molecule type" value="Genomic_DNA"/>
</dbReference>
<accession>A0A8A3PMJ7</accession>
<dbReference type="Proteomes" id="UP000672032">
    <property type="component" value="Chromosome 7"/>
</dbReference>
<gene>
    <name evidence="1" type="ORF">DSL72_006236</name>
</gene>
<keyword evidence="2" id="KW-1185">Reference proteome</keyword>
<organism evidence="1 2">
    <name type="scientific">Monilinia vaccinii-corymbosi</name>
    <dbReference type="NCBI Taxonomy" id="61207"/>
    <lineage>
        <taxon>Eukaryota</taxon>
        <taxon>Fungi</taxon>
        <taxon>Dikarya</taxon>
        <taxon>Ascomycota</taxon>
        <taxon>Pezizomycotina</taxon>
        <taxon>Leotiomycetes</taxon>
        <taxon>Helotiales</taxon>
        <taxon>Sclerotiniaceae</taxon>
        <taxon>Monilinia</taxon>
    </lineage>
</organism>
<protein>
    <submittedName>
        <fullName evidence="1">Uncharacterized protein</fullName>
    </submittedName>
</protein>
<evidence type="ECO:0000313" key="2">
    <source>
        <dbReference type="Proteomes" id="UP000672032"/>
    </source>
</evidence>
<sequence length="38" mass="4465">MMLTTQTLTLPVLIETLFFRFFSQDHDEVHLCWGSCGF</sequence>
<name>A0A8A3PMJ7_9HELO</name>